<feature type="transmembrane region" description="Helical" evidence="1">
    <location>
        <begin position="66"/>
        <end position="88"/>
    </location>
</feature>
<organism evidence="2 3">
    <name type="scientific">Candidatus Berkelbacteria bacterium CG1_02_42_45</name>
    <dbReference type="NCBI Taxonomy" id="1805036"/>
    <lineage>
        <taxon>Bacteria</taxon>
        <taxon>Candidatus Berkelbacteria</taxon>
    </lineage>
</organism>
<feature type="transmembrane region" description="Helical" evidence="1">
    <location>
        <begin position="40"/>
        <end position="60"/>
    </location>
</feature>
<keyword evidence="1" id="KW-0812">Transmembrane</keyword>
<dbReference type="EMBL" id="MNUJ01000009">
    <property type="protein sequence ID" value="OIN90126.1"/>
    <property type="molecule type" value="Genomic_DNA"/>
</dbReference>
<keyword evidence="1" id="KW-1133">Transmembrane helix</keyword>
<name>A0A1J4RW15_9BACT</name>
<comment type="caution">
    <text evidence="2">The sequence shown here is derived from an EMBL/GenBank/DDBJ whole genome shotgun (WGS) entry which is preliminary data.</text>
</comment>
<dbReference type="InterPro" id="IPR046487">
    <property type="entry name" value="DUF6580"/>
</dbReference>
<evidence type="ECO:0000313" key="2">
    <source>
        <dbReference type="EMBL" id="OIN90126.1"/>
    </source>
</evidence>
<dbReference type="AlphaFoldDB" id="A0A1J4RW15"/>
<feature type="transmembrane region" description="Helical" evidence="1">
    <location>
        <begin position="12"/>
        <end position="28"/>
    </location>
</feature>
<dbReference type="Pfam" id="PF20221">
    <property type="entry name" value="DUF6580"/>
    <property type="match status" value="1"/>
</dbReference>
<sequence>MEKLKKILTPKNLLALGLLVLAVILRFIPHIPNFAPVTALALFAGVYFGGASAYLLPLAVMFISDIFLGFHSTMLFVYGSLLLTVAIGQFIKKKKNPATILGGTIAGSILFFIITNFGVWLTTNWYAPDLAGLIRCYYMAIPFFRNSVTGDIFYAIMLFGAYELAVFVIHKSELLPNFDPPMAGKRFPLRRRRKREKSA</sequence>
<gene>
    <name evidence="2" type="ORF">AUJ40_00495</name>
</gene>
<keyword evidence="1" id="KW-0472">Membrane</keyword>
<accession>A0A1J4RW15</accession>
<evidence type="ECO:0000256" key="1">
    <source>
        <dbReference type="SAM" id="Phobius"/>
    </source>
</evidence>
<dbReference type="Proteomes" id="UP000182753">
    <property type="component" value="Unassembled WGS sequence"/>
</dbReference>
<feature type="transmembrane region" description="Helical" evidence="1">
    <location>
        <begin position="152"/>
        <end position="169"/>
    </location>
</feature>
<evidence type="ECO:0008006" key="4">
    <source>
        <dbReference type="Google" id="ProtNLM"/>
    </source>
</evidence>
<proteinExistence type="predicted"/>
<protein>
    <recommendedName>
        <fullName evidence="4">ECF transporter S component</fullName>
    </recommendedName>
</protein>
<reference evidence="2 3" key="1">
    <citation type="journal article" date="2016" name="Environ. Microbiol.">
        <title>Genomic resolution of a cold subsurface aquifer community provides metabolic insights for novel microbes adapted to high CO concentrations.</title>
        <authorList>
            <person name="Probst A.J."/>
            <person name="Castelle C.J."/>
            <person name="Singh A."/>
            <person name="Brown C.T."/>
            <person name="Anantharaman K."/>
            <person name="Sharon I."/>
            <person name="Hug L.A."/>
            <person name="Burstein D."/>
            <person name="Emerson J.B."/>
            <person name="Thomas B.C."/>
            <person name="Banfield J.F."/>
        </authorList>
    </citation>
    <scope>NUCLEOTIDE SEQUENCE [LARGE SCALE GENOMIC DNA]</scope>
    <source>
        <strain evidence="2">CG1_02_42_45</strain>
    </source>
</reference>
<feature type="transmembrane region" description="Helical" evidence="1">
    <location>
        <begin position="100"/>
        <end position="121"/>
    </location>
</feature>
<evidence type="ECO:0000313" key="3">
    <source>
        <dbReference type="Proteomes" id="UP000182753"/>
    </source>
</evidence>